<accession>A0ABY8TQB2</accession>
<evidence type="ECO:0000313" key="3">
    <source>
        <dbReference type="Proteomes" id="UP001244341"/>
    </source>
</evidence>
<keyword evidence="3" id="KW-1185">Reference proteome</keyword>
<sequence length="151" mass="16008">MATELAAPTGMMKHGSLVLLAVAACVLLSYVQLANAACCMTGQPTWKNTGFNLEGIPTCSDGPCSDGLGSDYTKKGAVQSANPAACCDREDTNSFFYNPQPTKGKWPGIPGFPMSYDGTSKTCDASVAVFRCRLGGAEKAAPKRFSFRRFM</sequence>
<feature type="chain" id="PRO_5046408824" description="Secreted protein" evidence="1">
    <location>
        <begin position="37"/>
        <end position="151"/>
    </location>
</feature>
<evidence type="ECO:0008006" key="4">
    <source>
        <dbReference type="Google" id="ProtNLM"/>
    </source>
</evidence>
<feature type="signal peptide" evidence="1">
    <location>
        <begin position="1"/>
        <end position="36"/>
    </location>
</feature>
<gene>
    <name evidence="2" type="ORF">OEZ85_011427</name>
</gene>
<organism evidence="2 3">
    <name type="scientific">Tetradesmus obliquus</name>
    <name type="common">Green alga</name>
    <name type="synonym">Acutodesmus obliquus</name>
    <dbReference type="NCBI Taxonomy" id="3088"/>
    <lineage>
        <taxon>Eukaryota</taxon>
        <taxon>Viridiplantae</taxon>
        <taxon>Chlorophyta</taxon>
        <taxon>core chlorophytes</taxon>
        <taxon>Chlorophyceae</taxon>
        <taxon>CS clade</taxon>
        <taxon>Sphaeropleales</taxon>
        <taxon>Scenedesmaceae</taxon>
        <taxon>Tetradesmus</taxon>
    </lineage>
</organism>
<dbReference type="EMBL" id="CP126210">
    <property type="protein sequence ID" value="WIA11304.1"/>
    <property type="molecule type" value="Genomic_DNA"/>
</dbReference>
<evidence type="ECO:0000313" key="2">
    <source>
        <dbReference type="EMBL" id="WIA11304.1"/>
    </source>
</evidence>
<keyword evidence="1" id="KW-0732">Signal</keyword>
<reference evidence="2 3" key="1">
    <citation type="submission" date="2023-05" db="EMBL/GenBank/DDBJ databases">
        <title>A 100% complete, gapless, phased diploid assembly of the Scenedesmus obliquus UTEX 3031 genome.</title>
        <authorList>
            <person name="Biondi T.C."/>
            <person name="Hanschen E.R."/>
            <person name="Kwon T."/>
            <person name="Eng W."/>
            <person name="Kruse C.P.S."/>
            <person name="Koehler S.I."/>
            <person name="Kunde Y."/>
            <person name="Gleasner C.D."/>
            <person name="You Mak K.T."/>
            <person name="Polle J."/>
            <person name="Hovde B.T."/>
            <person name="Starkenburg S.R."/>
        </authorList>
    </citation>
    <scope>NUCLEOTIDE SEQUENCE [LARGE SCALE GENOMIC DNA]</scope>
    <source>
        <strain evidence="2 3">DOE0152z</strain>
    </source>
</reference>
<name>A0ABY8TQB2_TETOB</name>
<evidence type="ECO:0000256" key="1">
    <source>
        <dbReference type="SAM" id="SignalP"/>
    </source>
</evidence>
<dbReference type="Proteomes" id="UP001244341">
    <property type="component" value="Chromosome 3b"/>
</dbReference>
<protein>
    <recommendedName>
        <fullName evidence="4">Secreted protein</fullName>
    </recommendedName>
</protein>
<proteinExistence type="predicted"/>